<evidence type="ECO:0000313" key="2">
    <source>
        <dbReference type="Proteomes" id="UP000010077"/>
    </source>
</evidence>
<sequence length="60" mass="7189">MDILQNITCCENYQFDESILVINLNVLGMSYLIIEMFFHGENVYIWNIQRLWQCSTKIVK</sequence>
<dbReference type="AlphaFoldDB" id="K7YPZ7"/>
<proteinExistence type="predicted"/>
<keyword evidence="2" id="KW-1185">Reference proteome</keyword>
<evidence type="ECO:0000313" key="1">
    <source>
        <dbReference type="EMBL" id="AFX98654.1"/>
    </source>
</evidence>
<name>K7YPZ7_9PROT</name>
<dbReference type="HOGENOM" id="CLU_2932636_0_0_5"/>
<dbReference type="STRING" id="1193729.A1OE_461"/>
<gene>
    <name evidence="1" type="ORF">A1OE_461</name>
</gene>
<accession>K7YPZ7</accession>
<organism evidence="1 2">
    <name type="scientific">Candidatus Endolissoclinum faulkneri L2</name>
    <dbReference type="NCBI Taxonomy" id="1193729"/>
    <lineage>
        <taxon>Bacteria</taxon>
        <taxon>Pseudomonadati</taxon>
        <taxon>Pseudomonadota</taxon>
        <taxon>Alphaproteobacteria</taxon>
        <taxon>Rhodospirillales</taxon>
        <taxon>Rhodospirillaceae</taxon>
        <taxon>Candidatus Endolissoclinum</taxon>
    </lineage>
</organism>
<dbReference type="Proteomes" id="UP000010077">
    <property type="component" value="Chromosome"/>
</dbReference>
<dbReference type="EMBL" id="CP003539">
    <property type="protein sequence ID" value="AFX98654.1"/>
    <property type="molecule type" value="Genomic_DNA"/>
</dbReference>
<reference evidence="1 2" key="1">
    <citation type="journal article" date="2012" name="Proc. Natl. Acad. Sci. U.S.A.">
        <title>Genome streamlining and chemical defense in a coral reef symbiosis.</title>
        <authorList>
            <person name="Kwan J.C."/>
            <person name="Donia M.S."/>
            <person name="Han A.W."/>
            <person name="Hirose E."/>
            <person name="Haygood M.G."/>
            <person name="Schmidt E.W."/>
        </authorList>
    </citation>
    <scope>NUCLEOTIDE SEQUENCE [LARGE SCALE GENOMIC DNA]</scope>
    <source>
        <strain evidence="1 2">L2</strain>
    </source>
</reference>
<protein>
    <submittedName>
        <fullName evidence="1">Uncharacterized protein</fullName>
    </submittedName>
</protein>
<dbReference type="KEGG" id="thal:A1OE_461"/>